<dbReference type="InterPro" id="IPR029044">
    <property type="entry name" value="Nucleotide-diphossugar_trans"/>
</dbReference>
<reference evidence="3 4" key="1">
    <citation type="submission" date="2020-03" db="EMBL/GenBank/DDBJ databases">
        <authorList>
            <person name="Wang L."/>
            <person name="He N."/>
            <person name="Li Y."/>
            <person name="Fang Y."/>
            <person name="Zhang F."/>
        </authorList>
    </citation>
    <scope>NUCLEOTIDE SEQUENCE [LARGE SCALE GENOMIC DNA]</scope>
    <source>
        <strain evidence="3 4">36D10-4-7</strain>
    </source>
</reference>
<protein>
    <submittedName>
        <fullName evidence="3">Nucleotidyltransferase family protein</fullName>
    </submittedName>
</protein>
<dbReference type="InterPro" id="IPR025877">
    <property type="entry name" value="MobA-like_NTP_Trfase"/>
</dbReference>
<organism evidence="3 4">
    <name type="scientific">Sphingomonas corticis</name>
    <dbReference type="NCBI Taxonomy" id="2722791"/>
    <lineage>
        <taxon>Bacteria</taxon>
        <taxon>Pseudomonadati</taxon>
        <taxon>Pseudomonadota</taxon>
        <taxon>Alphaproteobacteria</taxon>
        <taxon>Sphingomonadales</taxon>
        <taxon>Sphingomonadaceae</taxon>
        <taxon>Sphingomonas</taxon>
    </lineage>
</organism>
<feature type="domain" description="MobA-like NTP transferase" evidence="2">
    <location>
        <begin position="9"/>
        <end position="166"/>
    </location>
</feature>
<dbReference type="SUPFAM" id="SSF53448">
    <property type="entry name" value="Nucleotide-diphospho-sugar transferases"/>
    <property type="match status" value="1"/>
</dbReference>
<name>A0ABX1CRI1_9SPHN</name>
<accession>A0ABX1CRI1</accession>
<dbReference type="PANTHER" id="PTHR43777:SF1">
    <property type="entry name" value="MOLYBDENUM COFACTOR CYTIDYLYLTRANSFERASE"/>
    <property type="match status" value="1"/>
</dbReference>
<dbReference type="PANTHER" id="PTHR43777">
    <property type="entry name" value="MOLYBDENUM COFACTOR CYTIDYLYLTRANSFERASE"/>
    <property type="match status" value="1"/>
</dbReference>
<evidence type="ECO:0000256" key="1">
    <source>
        <dbReference type="ARBA" id="ARBA00022842"/>
    </source>
</evidence>
<evidence type="ECO:0000259" key="2">
    <source>
        <dbReference type="Pfam" id="PF12804"/>
    </source>
</evidence>
<keyword evidence="1" id="KW-0460">Magnesium</keyword>
<dbReference type="EMBL" id="JAAVJH010000022">
    <property type="protein sequence ID" value="NJR80565.1"/>
    <property type="molecule type" value="Genomic_DNA"/>
</dbReference>
<comment type="caution">
    <text evidence="3">The sequence shown here is derived from an EMBL/GenBank/DDBJ whole genome shotgun (WGS) entry which is preliminary data.</text>
</comment>
<keyword evidence="4" id="KW-1185">Reference proteome</keyword>
<evidence type="ECO:0000313" key="3">
    <source>
        <dbReference type="EMBL" id="NJR80565.1"/>
    </source>
</evidence>
<dbReference type="Proteomes" id="UP000732399">
    <property type="component" value="Unassembled WGS sequence"/>
</dbReference>
<sequence>MRAEEVVLVLLAAGRSTRMGAAGNKLEQPLRGRPLGLHVAEALAAVPFRARYAVVAPGNTLDYAALGLDTVVNDDPVRDLSSSLRLGVRRARSHDPAAVLVALADMPLVTAAHVRRVTDAGDGDEALVASSDGNRPSPPALFGRAHFAALDAATGDAGARALIRTARPVVAGADELIDVDTPEELARLCGRARRGVTARSG</sequence>
<evidence type="ECO:0000313" key="4">
    <source>
        <dbReference type="Proteomes" id="UP000732399"/>
    </source>
</evidence>
<dbReference type="RefSeq" id="WP_168136117.1">
    <property type="nucleotide sequence ID" value="NZ_JAAVJH010000022.1"/>
</dbReference>
<proteinExistence type="predicted"/>
<dbReference type="CDD" id="cd04182">
    <property type="entry name" value="GT_2_like_f"/>
    <property type="match status" value="1"/>
</dbReference>
<dbReference type="Gene3D" id="3.90.550.10">
    <property type="entry name" value="Spore Coat Polysaccharide Biosynthesis Protein SpsA, Chain A"/>
    <property type="match status" value="1"/>
</dbReference>
<gene>
    <name evidence="3" type="ORF">HBH26_18465</name>
</gene>
<dbReference type="Pfam" id="PF12804">
    <property type="entry name" value="NTP_transf_3"/>
    <property type="match status" value="1"/>
</dbReference>